<evidence type="ECO:0000313" key="4">
    <source>
        <dbReference type="WBParaSite" id="TMUE_0000000984.2"/>
    </source>
</evidence>
<feature type="compositionally biased region" description="Polar residues" evidence="1">
    <location>
        <begin position="378"/>
        <end position="397"/>
    </location>
</feature>
<dbReference type="WBParaSite" id="TMUE_0000000984.2">
    <property type="protein sequence ID" value="TMUE_0000000984.2"/>
    <property type="gene ID" value="WBGene00296901"/>
</dbReference>
<evidence type="ECO:0000256" key="1">
    <source>
        <dbReference type="SAM" id="MobiDB-lite"/>
    </source>
</evidence>
<organism evidence="2 3">
    <name type="scientific">Trichuris muris</name>
    <name type="common">Mouse whipworm</name>
    <dbReference type="NCBI Taxonomy" id="70415"/>
    <lineage>
        <taxon>Eukaryota</taxon>
        <taxon>Metazoa</taxon>
        <taxon>Ecdysozoa</taxon>
        <taxon>Nematoda</taxon>
        <taxon>Enoplea</taxon>
        <taxon>Dorylaimia</taxon>
        <taxon>Trichinellida</taxon>
        <taxon>Trichuridae</taxon>
        <taxon>Trichuris</taxon>
    </lineage>
</organism>
<dbReference type="WBParaSite" id="TMUE_2000007400.1">
    <property type="protein sequence ID" value="TMUE_2000007400.1"/>
    <property type="gene ID" value="WBGene00285663"/>
</dbReference>
<dbReference type="WBParaSite" id="TMUE_0000000984.1">
    <property type="protein sequence ID" value="TMUE_0000000984.1"/>
    <property type="gene ID" value="WBGene00296901"/>
</dbReference>
<evidence type="ECO:0000313" key="3">
    <source>
        <dbReference type="WBParaSite" id="TMUE_0000000984.1"/>
    </source>
</evidence>
<keyword evidence="2" id="KW-1185">Reference proteome</keyword>
<feature type="region of interest" description="Disordered" evidence="1">
    <location>
        <begin position="374"/>
        <end position="417"/>
    </location>
</feature>
<reference evidence="3 5" key="3">
    <citation type="submission" date="2019-12" db="UniProtKB">
        <authorList>
            <consortium name="WormBaseParasite"/>
        </authorList>
    </citation>
    <scope>IDENTIFICATION</scope>
</reference>
<accession>A0A5S6Q1F3</accession>
<sequence>MAADNGSLTAYEDCRRGVKACLKGCLDIDLSSVVHTVCMKLYELQKSVLEAYDLFIAGFREALRLLKNDDRFSKLELAALSDICPLLKSQSICEQLFATKATQDQRMFVYKLLVLFHFNVLPEENVEKDLGGGGSLEEAAKYLRLMVSMTGAFEVRQFLWHAVYNRFGRKHPRNVTQLYELLNLPIPKELRKYAASQLNGDEEELDDVVKPSVLNKAIPEFGKKEQSESGTNDNVKFASSQHRKPKSRLRRSASMFVDPTQPVLIGLDNSCHEEMTKNLTKCKKRKLDSMPLTKHASFNVEHLSPPTAKFAEELAKSLNGEMELQRSKSPEAMSPNPYKSKLMRLAPKTPVKASDGFDLSNFITGNISSAPRDLSLTPAKSTTASPQNKIVTPSKNVQPVDPCSSPEVPSPKLSNKDARRTLAPATPLFKQQLPSKMRNRPCDQAVQTILETPPDKLAQQTCSFKGRRAVAMRLFTQF</sequence>
<feature type="compositionally biased region" description="Basic residues" evidence="1">
    <location>
        <begin position="241"/>
        <end position="251"/>
    </location>
</feature>
<feature type="compositionally biased region" description="Polar residues" evidence="1">
    <location>
        <begin position="228"/>
        <end position="240"/>
    </location>
</feature>
<proteinExistence type="predicted"/>
<dbReference type="Proteomes" id="UP000046395">
    <property type="component" value="Unassembled WGS sequence"/>
</dbReference>
<name>A0A5S6Q1F3_TRIMR</name>
<protein>
    <submittedName>
        <fullName evidence="3 4">Uncharacterized protein</fullName>
    </submittedName>
</protein>
<reference evidence="2" key="2">
    <citation type="submission" date="2014-03" db="EMBL/GenBank/DDBJ databases">
        <title>The whipworm genome and dual-species transcriptomics of an intimate host-pathogen interaction.</title>
        <authorList>
            <person name="Foth B.J."/>
            <person name="Tsai I.J."/>
            <person name="Reid A.J."/>
            <person name="Bancroft A.J."/>
            <person name="Nichol S."/>
            <person name="Tracey A."/>
            <person name="Holroyd N."/>
            <person name="Cotton J.A."/>
            <person name="Stanley E.J."/>
            <person name="Zarowiecki M."/>
            <person name="Liu J.Z."/>
            <person name="Huckvale T."/>
            <person name="Cooper P.J."/>
            <person name="Grencis R.K."/>
            <person name="Berriman M."/>
        </authorList>
    </citation>
    <scope>NUCLEOTIDE SEQUENCE [LARGE SCALE GENOMIC DNA]</scope>
    <source>
        <strain evidence="2">Edinburgh</strain>
    </source>
</reference>
<evidence type="ECO:0000313" key="5">
    <source>
        <dbReference type="WBParaSite" id="TMUE_2000007400.1"/>
    </source>
</evidence>
<dbReference type="AlphaFoldDB" id="A0A5S6Q1F3"/>
<reference evidence="2" key="1">
    <citation type="submission" date="2013-11" db="EMBL/GenBank/DDBJ databases">
        <authorList>
            <person name="Aslett M."/>
        </authorList>
    </citation>
    <scope>NUCLEOTIDE SEQUENCE [LARGE SCALE GENOMIC DNA]</scope>
    <source>
        <strain evidence="2">Edinburgh</strain>
    </source>
</reference>
<evidence type="ECO:0000313" key="2">
    <source>
        <dbReference type="Proteomes" id="UP000046395"/>
    </source>
</evidence>
<feature type="region of interest" description="Disordered" evidence="1">
    <location>
        <begin position="221"/>
        <end position="251"/>
    </location>
</feature>